<reference evidence="1 2" key="1">
    <citation type="submission" date="2019-07" db="EMBL/GenBank/DDBJ databases">
        <title>De Novo Assembly of kiwifruit Actinidia rufa.</title>
        <authorList>
            <person name="Sugita-Konishi S."/>
            <person name="Sato K."/>
            <person name="Mori E."/>
            <person name="Abe Y."/>
            <person name="Kisaki G."/>
            <person name="Hamano K."/>
            <person name="Suezawa K."/>
            <person name="Otani M."/>
            <person name="Fukuda T."/>
            <person name="Manabe T."/>
            <person name="Gomi K."/>
            <person name="Tabuchi M."/>
            <person name="Akimitsu K."/>
            <person name="Kataoka I."/>
        </authorList>
    </citation>
    <scope>NUCLEOTIDE SEQUENCE [LARGE SCALE GENOMIC DNA]</scope>
    <source>
        <strain evidence="2">cv. Fuchu</strain>
    </source>
</reference>
<dbReference type="PANTHER" id="PTHR35304">
    <property type="entry name" value="OS05G0120300 PROTEIN-RELATED"/>
    <property type="match status" value="1"/>
</dbReference>
<dbReference type="EMBL" id="BJWL01000005">
    <property type="protein sequence ID" value="GFY86553.1"/>
    <property type="molecule type" value="Genomic_DNA"/>
</dbReference>
<dbReference type="Proteomes" id="UP000585474">
    <property type="component" value="Unassembled WGS sequence"/>
</dbReference>
<evidence type="ECO:0000313" key="2">
    <source>
        <dbReference type="Proteomes" id="UP000585474"/>
    </source>
</evidence>
<sequence length="284" mass="31859">MVNTSCIGGCLDVQSPAEKIQVRMRQWEESDKQFLRKLSMTKEEIESFSAASTFSPMPRRARVPLPRTACDESYFCRQPYLRSYPFTKNQTVTERAKHWLKETKDLKSKTCDHLKKASCCFVDSVFKSLFVCRQYFDDQCFIRGYYSAAAEAPRAEAQAKAARIVALATVPTIPAPLPLVQASSTVIIPSLLNSDNSEVMMSLAQIATMFDSVYTELRHRGSPSLLYSNSSVEAPCPRKDSIQYVFTELRHRGLPILLDSDSSAEIQRRELAKADGSRGGASKD</sequence>
<evidence type="ECO:0000313" key="1">
    <source>
        <dbReference type="EMBL" id="GFY86553.1"/>
    </source>
</evidence>
<accession>A0A7J0EJB4</accession>
<proteinExistence type="predicted"/>
<protein>
    <submittedName>
        <fullName evidence="1">Uncharacterized protein</fullName>
    </submittedName>
</protein>
<comment type="caution">
    <text evidence="1">The sequence shown here is derived from an EMBL/GenBank/DDBJ whole genome shotgun (WGS) entry which is preliminary data.</text>
</comment>
<dbReference type="OrthoDB" id="1928091at2759"/>
<gene>
    <name evidence="1" type="ORF">Acr_05g0001920</name>
</gene>
<name>A0A7J0EJB4_9ERIC</name>
<dbReference type="AlphaFoldDB" id="A0A7J0EJB4"/>
<dbReference type="PANTHER" id="PTHR35304:SF3">
    <property type="entry name" value="CATHEPSIN PROPEPTIDE INHIBITOR DOMAIN-CONTAINING PROTEIN"/>
    <property type="match status" value="1"/>
</dbReference>
<organism evidence="1 2">
    <name type="scientific">Actinidia rufa</name>
    <dbReference type="NCBI Taxonomy" id="165716"/>
    <lineage>
        <taxon>Eukaryota</taxon>
        <taxon>Viridiplantae</taxon>
        <taxon>Streptophyta</taxon>
        <taxon>Embryophyta</taxon>
        <taxon>Tracheophyta</taxon>
        <taxon>Spermatophyta</taxon>
        <taxon>Magnoliopsida</taxon>
        <taxon>eudicotyledons</taxon>
        <taxon>Gunneridae</taxon>
        <taxon>Pentapetalae</taxon>
        <taxon>asterids</taxon>
        <taxon>Ericales</taxon>
        <taxon>Actinidiaceae</taxon>
        <taxon>Actinidia</taxon>
    </lineage>
</organism>
<keyword evidence="2" id="KW-1185">Reference proteome</keyword>